<dbReference type="InterPro" id="IPR052901">
    <property type="entry name" value="Bact_TGase-like"/>
</dbReference>
<feature type="transmembrane region" description="Helical" evidence="1">
    <location>
        <begin position="623"/>
        <end position="645"/>
    </location>
</feature>
<keyword evidence="1" id="KW-0812">Transmembrane</keyword>
<proteinExistence type="predicted"/>
<dbReference type="PANTHER" id="PTHR42736:SF1">
    <property type="entry name" value="PROTEIN-GLUTAMINE GAMMA-GLUTAMYLTRANSFERASE"/>
    <property type="match status" value="1"/>
</dbReference>
<keyword evidence="1" id="KW-0472">Membrane</keyword>
<organism evidence="3 4">
    <name type="scientific">Caldalkalibacillus uzonensis</name>
    <dbReference type="NCBI Taxonomy" id="353224"/>
    <lineage>
        <taxon>Bacteria</taxon>
        <taxon>Bacillati</taxon>
        <taxon>Bacillota</taxon>
        <taxon>Bacilli</taxon>
        <taxon>Bacillales</taxon>
        <taxon>Bacillaceae</taxon>
        <taxon>Caldalkalibacillus</taxon>
    </lineage>
</organism>
<feature type="transmembrane region" description="Helical" evidence="1">
    <location>
        <begin position="74"/>
        <end position="99"/>
    </location>
</feature>
<dbReference type="InterPro" id="IPR002931">
    <property type="entry name" value="Transglutaminase-like"/>
</dbReference>
<dbReference type="SMART" id="SM00460">
    <property type="entry name" value="TGc"/>
    <property type="match status" value="1"/>
</dbReference>
<dbReference type="Pfam" id="PF01841">
    <property type="entry name" value="Transglut_core"/>
    <property type="match status" value="1"/>
</dbReference>
<feature type="domain" description="Transglutaminase-like" evidence="2">
    <location>
        <begin position="488"/>
        <end position="562"/>
    </location>
</feature>
<protein>
    <submittedName>
        <fullName evidence="3">Transglutaminase-like putative cysteine protease</fullName>
    </submittedName>
</protein>
<evidence type="ECO:0000313" key="3">
    <source>
        <dbReference type="EMBL" id="MDQ0340421.1"/>
    </source>
</evidence>
<gene>
    <name evidence="3" type="ORF">J2S00_003236</name>
</gene>
<dbReference type="InterPro" id="IPR038765">
    <property type="entry name" value="Papain-like_cys_pep_sf"/>
</dbReference>
<feature type="transmembrane region" description="Helical" evidence="1">
    <location>
        <begin position="45"/>
        <end position="67"/>
    </location>
</feature>
<dbReference type="SUPFAM" id="SSF54001">
    <property type="entry name" value="Cysteine proteinases"/>
    <property type="match status" value="1"/>
</dbReference>
<reference evidence="3 4" key="1">
    <citation type="submission" date="2023-07" db="EMBL/GenBank/DDBJ databases">
        <title>Genomic Encyclopedia of Type Strains, Phase IV (KMG-IV): sequencing the most valuable type-strain genomes for metagenomic binning, comparative biology and taxonomic classification.</title>
        <authorList>
            <person name="Goeker M."/>
        </authorList>
    </citation>
    <scope>NUCLEOTIDE SEQUENCE [LARGE SCALE GENOMIC DNA]</scope>
    <source>
        <strain evidence="3 4">DSM 17740</strain>
    </source>
</reference>
<feature type="transmembrane region" description="Helical" evidence="1">
    <location>
        <begin position="12"/>
        <end position="33"/>
    </location>
</feature>
<feature type="transmembrane region" description="Helical" evidence="1">
    <location>
        <begin position="147"/>
        <end position="167"/>
    </location>
</feature>
<dbReference type="RefSeq" id="WP_307342030.1">
    <property type="nucleotide sequence ID" value="NZ_JAUSUQ010000014.1"/>
</dbReference>
<evidence type="ECO:0000259" key="2">
    <source>
        <dbReference type="SMART" id="SM00460"/>
    </source>
</evidence>
<dbReference type="InterPro" id="IPR025403">
    <property type="entry name" value="TgpA-like_C"/>
</dbReference>
<sequence>MLLLYNDQRQGSASPLLTSVMLALLTLLFWEWLRPLPLLTETHAVYPFVIFFVIVMVLKVLRLAWYFSVPLVSLVWLFLLHHLYFTGPLFSLSWLSYLVQELVYAIPFILERDWSSVSFLSRTFFFFMLIWLIALSLYESVFLRQRVLYFVVMTITYLAVLDTFTPFDAKGPVIRTVLGGFLLLSVVHWRHIASKAEQQGGTGAAFRPASWMVLSLVFIVAAASVAYTAPKAEPAWPDPVAFIQAYSEGSGARAVQRVGYDGADEVLGGPFIEDDTIVFQAVTETLHYWRGESRDYYNGQGWENSDSMEIFFAFDDVEQVRTNMDLFLADPATETDMIRAELYFAGERAQLFYPGDPLEVKVFTNTDVVAGWERFSGRWFSYDRLHHYQPAPLSGYELVSAFPSYSVKALREANTEQIPAEIRNRYTQLPDTLPDRVGQLALEAVEGEETMYDQVRAIEAYFRLNGFEYETEDVPVPGPGEDYVDQFLFETQRGYCDNFSSAMVVMLRTLDIPARWVKGFTSGEVVDRHDRTYNTVVRNKNAHSWVEVYFPGVGWVPFEPTRTFQNPYQFERDDLDLTQEWDSATAQQEFLEEQRSEQYLEQESESAAAQVDNQNLTHGLQPVGWMIAIALGFMCIVSLVFVFTWRRVILSWIIWRYRQGTDQRWLMNTYAVLLRYLGRFIKPKHPSQTLREYVLSLESELEIQQLIPLIRRFEETRYGNHSLSASSMRQIYQLWLSVMKQLKSSPGKK</sequence>
<dbReference type="PANTHER" id="PTHR42736">
    <property type="entry name" value="PROTEIN-GLUTAMINE GAMMA-GLUTAMYLTRANSFERASE"/>
    <property type="match status" value="1"/>
</dbReference>
<name>A0ABU0CVH1_9BACI</name>
<dbReference type="Gene3D" id="3.10.620.30">
    <property type="match status" value="1"/>
</dbReference>
<dbReference type="Proteomes" id="UP001232445">
    <property type="component" value="Unassembled WGS sequence"/>
</dbReference>
<feature type="transmembrane region" description="Helical" evidence="1">
    <location>
        <begin position="119"/>
        <end position="138"/>
    </location>
</feature>
<comment type="caution">
    <text evidence="3">The sequence shown here is derived from an EMBL/GenBank/DDBJ whole genome shotgun (WGS) entry which is preliminary data.</text>
</comment>
<feature type="transmembrane region" description="Helical" evidence="1">
    <location>
        <begin position="173"/>
        <end position="189"/>
    </location>
</feature>
<dbReference type="EMBL" id="JAUSUQ010000014">
    <property type="protein sequence ID" value="MDQ0340421.1"/>
    <property type="molecule type" value="Genomic_DNA"/>
</dbReference>
<keyword evidence="4" id="KW-1185">Reference proteome</keyword>
<accession>A0ABU0CVH1</accession>
<evidence type="ECO:0000256" key="1">
    <source>
        <dbReference type="SAM" id="Phobius"/>
    </source>
</evidence>
<feature type="transmembrane region" description="Helical" evidence="1">
    <location>
        <begin position="209"/>
        <end position="229"/>
    </location>
</feature>
<dbReference type="Pfam" id="PF13559">
    <property type="entry name" value="DUF4129"/>
    <property type="match status" value="1"/>
</dbReference>
<keyword evidence="1" id="KW-1133">Transmembrane helix</keyword>
<evidence type="ECO:0000313" key="4">
    <source>
        <dbReference type="Proteomes" id="UP001232445"/>
    </source>
</evidence>